<comment type="caution">
    <text evidence="10">The sequence shown here is derived from an EMBL/GenBank/DDBJ whole genome shotgun (WGS) entry which is preliminary data.</text>
</comment>
<feature type="chain" id="PRO_5035834794" description="Fucolectin tachylectin-4 pentraxin-1 domain-containing protein" evidence="8">
    <location>
        <begin position="20"/>
        <end position="486"/>
    </location>
</feature>
<feature type="domain" description="Fucolectin tachylectin-4 pentraxin-1" evidence="9">
    <location>
        <begin position="173"/>
        <end position="320"/>
    </location>
</feature>
<evidence type="ECO:0000256" key="2">
    <source>
        <dbReference type="ARBA" id="ARBA00010147"/>
    </source>
</evidence>
<dbReference type="SMART" id="SM00607">
    <property type="entry name" value="FTP"/>
    <property type="match status" value="3"/>
</dbReference>
<comment type="subunit">
    <text evidence="3">Homotrimer.</text>
</comment>
<proteinExistence type="inferred from homology"/>
<protein>
    <recommendedName>
        <fullName evidence="9">Fucolectin tachylectin-4 pentraxin-1 domain-containing protein</fullName>
    </recommendedName>
</protein>
<evidence type="ECO:0000256" key="8">
    <source>
        <dbReference type="SAM" id="SignalP"/>
    </source>
</evidence>
<evidence type="ECO:0000256" key="6">
    <source>
        <dbReference type="ARBA" id="ARBA00022837"/>
    </source>
</evidence>
<dbReference type="GO" id="GO:0042806">
    <property type="term" value="F:fucose binding"/>
    <property type="evidence" value="ECO:0007669"/>
    <property type="project" value="UniProtKB-ARBA"/>
</dbReference>
<keyword evidence="4" id="KW-0479">Metal-binding</keyword>
<dbReference type="Proteomes" id="UP000752171">
    <property type="component" value="Unassembled WGS sequence"/>
</dbReference>
<evidence type="ECO:0000259" key="9">
    <source>
        <dbReference type="SMART" id="SM00607"/>
    </source>
</evidence>
<dbReference type="AlphaFoldDB" id="A0A8T2KW45"/>
<evidence type="ECO:0000313" key="11">
    <source>
        <dbReference type="Proteomes" id="UP000752171"/>
    </source>
</evidence>
<dbReference type="InterPro" id="IPR051941">
    <property type="entry name" value="BG_Antigen-Binding_Lectin"/>
</dbReference>
<feature type="domain" description="Fucolectin tachylectin-4 pentraxin-1" evidence="9">
    <location>
        <begin position="330"/>
        <end position="480"/>
    </location>
</feature>
<evidence type="ECO:0000256" key="1">
    <source>
        <dbReference type="ARBA" id="ARBA00002219"/>
    </source>
</evidence>
<dbReference type="InterPro" id="IPR008979">
    <property type="entry name" value="Galactose-bd-like_sf"/>
</dbReference>
<sequence>MILTVLLLIGLLPGPGVTASKENIAVRSRAVQSSTYNELADAEHAVDGNSDSNYMRGSCTHTMPETDPWLRVELPGVYKITSVTIFNRGDCCSERIHGAQVRIGNSLKNNGNENKLVAVIGPTWLEVSKTYRFKPTEGRYVNIFLPGEEKVLTLCEVQVFADEEVDPKLLDLHENLALGAKAVQSSTYDFLGDAANAVDGNSNTDYLKKSCSHTHFDNNPWLRVELPDVYNVTSVTIVNRKDCCGDRINGAQIRIGNSLDNKGNNNKLVAVIGPMGSEVIKTYKFKATEGRFVNIFLPGQRKILTLCEVKVYADEIFDPKSFYLHDKEDLDNIALRGTATQSSLHSSEISAGFGLPLNAIDGNQNSDLMKGSCMRTQQETSPWWRLSLPRRYVISSVALTNRGDCCSEHVDGAEIRIGDSLENEGKDNPLCTIVSSIPAGQTEHYNCTDLLEGSYVTVVLPGEERTLSLCEVEVFGLPVARCGFLV</sequence>
<feature type="domain" description="Fucolectin tachylectin-4 pentraxin-1" evidence="9">
    <location>
        <begin position="21"/>
        <end position="166"/>
    </location>
</feature>
<feature type="signal peptide" evidence="8">
    <location>
        <begin position="1"/>
        <end position="19"/>
    </location>
</feature>
<evidence type="ECO:0000256" key="4">
    <source>
        <dbReference type="ARBA" id="ARBA00022723"/>
    </source>
</evidence>
<accession>A0A8T2KW45</accession>
<evidence type="ECO:0000256" key="3">
    <source>
        <dbReference type="ARBA" id="ARBA00011233"/>
    </source>
</evidence>
<organism evidence="10 11">
    <name type="scientific">Astyanax mexicanus</name>
    <name type="common">Blind cave fish</name>
    <name type="synonym">Astyanax fasciatus mexicanus</name>
    <dbReference type="NCBI Taxonomy" id="7994"/>
    <lineage>
        <taxon>Eukaryota</taxon>
        <taxon>Metazoa</taxon>
        <taxon>Chordata</taxon>
        <taxon>Craniata</taxon>
        <taxon>Vertebrata</taxon>
        <taxon>Euteleostomi</taxon>
        <taxon>Actinopterygii</taxon>
        <taxon>Neopterygii</taxon>
        <taxon>Teleostei</taxon>
        <taxon>Ostariophysi</taxon>
        <taxon>Characiformes</taxon>
        <taxon>Characoidei</taxon>
        <taxon>Acestrorhamphidae</taxon>
        <taxon>Acestrorhamphinae</taxon>
        <taxon>Astyanax</taxon>
    </lineage>
</organism>
<keyword evidence="5" id="KW-0430">Lectin</keyword>
<dbReference type="SUPFAM" id="SSF49785">
    <property type="entry name" value="Galactose-binding domain-like"/>
    <property type="match status" value="3"/>
</dbReference>
<keyword evidence="6" id="KW-0106">Calcium</keyword>
<evidence type="ECO:0000256" key="7">
    <source>
        <dbReference type="ARBA" id="ARBA00023157"/>
    </source>
</evidence>
<evidence type="ECO:0000313" key="10">
    <source>
        <dbReference type="EMBL" id="KAG9263828.1"/>
    </source>
</evidence>
<dbReference type="Gene3D" id="2.60.120.260">
    <property type="entry name" value="Galactose-binding domain-like"/>
    <property type="match status" value="3"/>
</dbReference>
<keyword evidence="8" id="KW-0732">Signal</keyword>
<dbReference type="EMBL" id="JAICCE010000019">
    <property type="protein sequence ID" value="KAG9263828.1"/>
    <property type="molecule type" value="Genomic_DNA"/>
</dbReference>
<dbReference type="PANTHER" id="PTHR45713:SF20">
    <property type="entry name" value="FUCOLECTIN TACHYLECTIN-4 PENTRAXIN-1 DOMAIN-CONTAINING PROTEIN"/>
    <property type="match status" value="1"/>
</dbReference>
<dbReference type="Pfam" id="PF22633">
    <property type="entry name" value="F5_F8_type_C_2"/>
    <property type="match status" value="3"/>
</dbReference>
<dbReference type="InterPro" id="IPR006585">
    <property type="entry name" value="FTP1"/>
</dbReference>
<comment type="function">
    <text evidence="1">Acts as a defensive agent. Recognizes blood group fucosylated oligosaccharides including A, B, H and Lewis B-type antigens. Does not recognize Lewis A antigen and has low affinity for monovalent haptens.</text>
</comment>
<dbReference type="PANTHER" id="PTHR45713">
    <property type="entry name" value="FTP DOMAIN-CONTAINING PROTEIN"/>
    <property type="match status" value="1"/>
</dbReference>
<dbReference type="GO" id="GO:0046872">
    <property type="term" value="F:metal ion binding"/>
    <property type="evidence" value="ECO:0007669"/>
    <property type="project" value="UniProtKB-KW"/>
</dbReference>
<keyword evidence="7" id="KW-1015">Disulfide bond</keyword>
<evidence type="ECO:0000256" key="5">
    <source>
        <dbReference type="ARBA" id="ARBA00022734"/>
    </source>
</evidence>
<reference evidence="10 11" key="1">
    <citation type="submission" date="2021-07" db="EMBL/GenBank/DDBJ databases">
        <authorList>
            <person name="Imarazene B."/>
            <person name="Zahm M."/>
            <person name="Klopp C."/>
            <person name="Cabau C."/>
            <person name="Beille S."/>
            <person name="Jouanno E."/>
            <person name="Castinel A."/>
            <person name="Lluch J."/>
            <person name="Gil L."/>
            <person name="Kuchtly C."/>
            <person name="Lopez Roques C."/>
            <person name="Donnadieu C."/>
            <person name="Parrinello H."/>
            <person name="Journot L."/>
            <person name="Du K."/>
            <person name="Schartl M."/>
            <person name="Retaux S."/>
            <person name="Guiguen Y."/>
        </authorList>
    </citation>
    <scope>NUCLEOTIDE SEQUENCE [LARGE SCALE GENOMIC DNA]</scope>
    <source>
        <strain evidence="10">Pach_M1</strain>
        <tissue evidence="10">Testis</tissue>
    </source>
</reference>
<comment type="similarity">
    <text evidence="2">Belongs to the fucolectin family.</text>
</comment>
<gene>
    <name evidence="10" type="ORF">AMEX_G21970</name>
</gene>
<dbReference type="GO" id="GO:0010185">
    <property type="term" value="P:regulation of cellular defense response"/>
    <property type="evidence" value="ECO:0007669"/>
    <property type="project" value="UniProtKB-ARBA"/>
</dbReference>
<name>A0A8T2KW45_ASTMX</name>
<dbReference type="GO" id="GO:0001868">
    <property type="term" value="P:regulation of complement activation, lectin pathway"/>
    <property type="evidence" value="ECO:0007669"/>
    <property type="project" value="UniProtKB-ARBA"/>
</dbReference>